<evidence type="ECO:0000256" key="6">
    <source>
        <dbReference type="ARBA" id="ARBA00022997"/>
    </source>
</evidence>
<evidence type="ECO:0000256" key="1">
    <source>
        <dbReference type="ARBA" id="ARBA00001362"/>
    </source>
</evidence>
<proteinExistence type="inferred from homology"/>
<comment type="function">
    <text evidence="9 10">Catalyzes hydrolysis of the D-alanyl-D-alanine dipeptide.</text>
</comment>
<protein>
    <recommendedName>
        <fullName evidence="9 10">D-alanyl-D-alanine dipeptidase</fullName>
        <shortName evidence="9 10">D-Ala-D-Ala dipeptidase</shortName>
        <ecNumber evidence="9 10">3.4.13.22</ecNumber>
    </recommendedName>
</protein>
<dbReference type="GO" id="GO:0008237">
    <property type="term" value="F:metallopeptidase activity"/>
    <property type="evidence" value="ECO:0007669"/>
    <property type="project" value="UniProtKB-KW"/>
</dbReference>
<dbReference type="PIRSF" id="PIRSF026671">
    <property type="entry name" value="AA_dipeptidase"/>
    <property type="match status" value="1"/>
</dbReference>
<accession>A0A9D1LQT2</accession>
<dbReference type="PANTHER" id="PTHR43126:SF1">
    <property type="entry name" value="D-ALANYL-D-ALANINE DIPEPTIDASE"/>
    <property type="match status" value="1"/>
</dbReference>
<comment type="caution">
    <text evidence="11">The sequence shown here is derived from an EMBL/GenBank/DDBJ whole genome shotgun (WGS) entry which is preliminary data.</text>
</comment>
<dbReference type="SUPFAM" id="SSF55166">
    <property type="entry name" value="Hedgehog/DD-peptidase"/>
    <property type="match status" value="1"/>
</dbReference>
<evidence type="ECO:0000256" key="2">
    <source>
        <dbReference type="ARBA" id="ARBA00022670"/>
    </source>
</evidence>
<comment type="similarity">
    <text evidence="9 10">Belongs to the peptidase M15D family.</text>
</comment>
<dbReference type="Pfam" id="PF01427">
    <property type="entry name" value="Peptidase_M15"/>
    <property type="match status" value="1"/>
</dbReference>
<feature type="binding site" evidence="9">
    <location>
        <position position="118"/>
    </location>
    <ligand>
        <name>Zn(2+)</name>
        <dbReference type="ChEBI" id="CHEBI:29105"/>
        <note>catalytic</note>
    </ligand>
</feature>
<keyword evidence="3 9" id="KW-0479">Metal-binding</keyword>
<comment type="catalytic activity">
    <reaction evidence="1 9 10">
        <text>D-alanyl-D-alanine + H2O = 2 D-alanine</text>
        <dbReference type="Rhea" id="RHEA:20661"/>
        <dbReference type="ChEBI" id="CHEBI:15377"/>
        <dbReference type="ChEBI" id="CHEBI:57416"/>
        <dbReference type="ChEBI" id="CHEBI:57822"/>
        <dbReference type="EC" id="3.4.13.22"/>
    </reaction>
</comment>
<gene>
    <name evidence="11" type="ORF">IAC59_03335</name>
</gene>
<keyword evidence="6 9" id="KW-0224">Dipeptidase</keyword>
<keyword evidence="8 10" id="KW-0961">Cell wall biogenesis/degradation</keyword>
<comment type="cofactor">
    <cofactor evidence="9">
        <name>Zn(2+)</name>
        <dbReference type="ChEBI" id="CHEBI:29105"/>
    </cofactor>
    <text evidence="9">Binds 1 zinc ion per subunit.</text>
</comment>
<evidence type="ECO:0000256" key="10">
    <source>
        <dbReference type="PIRNR" id="PIRNR026671"/>
    </source>
</evidence>
<feature type="binding site" evidence="9">
    <location>
        <position position="185"/>
    </location>
    <ligand>
        <name>Zn(2+)</name>
        <dbReference type="ChEBI" id="CHEBI:29105"/>
        <note>catalytic</note>
    </ligand>
</feature>
<dbReference type="EC" id="3.4.13.22" evidence="9 10"/>
<dbReference type="InterPro" id="IPR009045">
    <property type="entry name" value="Zn_M74/Hedgehog-like"/>
</dbReference>
<dbReference type="GO" id="GO:0008270">
    <property type="term" value="F:zinc ion binding"/>
    <property type="evidence" value="ECO:0007669"/>
    <property type="project" value="UniProtKB-UniRule"/>
</dbReference>
<keyword evidence="5 9" id="KW-0862">Zinc</keyword>
<dbReference type="AlphaFoldDB" id="A0A9D1LQT2"/>
<keyword evidence="7 9" id="KW-0482">Metalloprotease</keyword>
<dbReference type="Proteomes" id="UP000824123">
    <property type="component" value="Unassembled WGS sequence"/>
</dbReference>
<dbReference type="CDD" id="cd14817">
    <property type="entry name" value="D-Ala-D-Ala_dipeptidase_VanX"/>
    <property type="match status" value="1"/>
</dbReference>
<dbReference type="GO" id="GO:0160237">
    <property type="term" value="F:D-Ala-D-Ala dipeptidase activity"/>
    <property type="evidence" value="ECO:0007669"/>
    <property type="project" value="UniProtKB-EC"/>
</dbReference>
<sequence>MPLPEGFCNLETRAVGIKVCSAYYFSENFTGANVDGYLRNTAVGTEALADGLRRALELARAQGYGLMVWDAYRPVRAVKRFAEWARQSEDGRTKARHYPNVDKSRLFELGYIASSSGHSRGSTVDLTLTGADGRPLDMGTDFDFMDDASHHDSPLVSRECTERRNLLREIMVKSGFRPYQNEWWHYTLVNEPFPDTYFDFPVE</sequence>
<dbReference type="Gene3D" id="3.30.1380.10">
    <property type="match status" value="1"/>
</dbReference>
<keyword evidence="2 9" id="KW-0645">Protease</keyword>
<dbReference type="InterPro" id="IPR000755">
    <property type="entry name" value="A_A_dipeptidase"/>
</dbReference>
<evidence type="ECO:0000256" key="8">
    <source>
        <dbReference type="ARBA" id="ARBA00023316"/>
    </source>
</evidence>
<dbReference type="GO" id="GO:0071555">
    <property type="term" value="P:cell wall organization"/>
    <property type="evidence" value="ECO:0007669"/>
    <property type="project" value="UniProtKB-KW"/>
</dbReference>
<dbReference type="GO" id="GO:0006508">
    <property type="term" value="P:proteolysis"/>
    <property type="evidence" value="ECO:0007669"/>
    <property type="project" value="UniProtKB-KW"/>
</dbReference>
<reference evidence="11" key="1">
    <citation type="submission" date="2020-10" db="EMBL/GenBank/DDBJ databases">
        <authorList>
            <person name="Gilroy R."/>
        </authorList>
    </citation>
    <scope>NUCLEOTIDE SEQUENCE</scope>
    <source>
        <strain evidence="11">ChiSxjej2B14-8506</strain>
    </source>
</reference>
<organism evidence="11 12">
    <name type="scientific">Candidatus Fimadaptatus faecigallinarum</name>
    <dbReference type="NCBI Taxonomy" id="2840814"/>
    <lineage>
        <taxon>Bacteria</taxon>
        <taxon>Bacillati</taxon>
        <taxon>Bacillota</taxon>
        <taxon>Clostridia</taxon>
        <taxon>Eubacteriales</taxon>
        <taxon>Candidatus Fimadaptatus</taxon>
    </lineage>
</organism>
<name>A0A9D1LQT2_9FIRM</name>
<dbReference type="PANTHER" id="PTHR43126">
    <property type="entry name" value="D-ALANYL-D-ALANINE DIPEPTIDASE"/>
    <property type="match status" value="1"/>
</dbReference>
<evidence type="ECO:0000256" key="4">
    <source>
        <dbReference type="ARBA" id="ARBA00022801"/>
    </source>
</evidence>
<evidence type="ECO:0000313" key="12">
    <source>
        <dbReference type="Proteomes" id="UP000824123"/>
    </source>
</evidence>
<dbReference type="HAMAP" id="MF_01924">
    <property type="entry name" value="A_A_dipeptidase"/>
    <property type="match status" value="1"/>
</dbReference>
<feature type="binding site" evidence="9">
    <location>
        <position position="125"/>
    </location>
    <ligand>
        <name>Zn(2+)</name>
        <dbReference type="ChEBI" id="CHEBI:29105"/>
        <note>catalytic</note>
    </ligand>
</feature>
<evidence type="ECO:0000256" key="5">
    <source>
        <dbReference type="ARBA" id="ARBA00022833"/>
    </source>
</evidence>
<dbReference type="EMBL" id="DVNK01000025">
    <property type="protein sequence ID" value="HIU46275.1"/>
    <property type="molecule type" value="Genomic_DNA"/>
</dbReference>
<keyword evidence="4 9" id="KW-0378">Hydrolase</keyword>
<reference evidence="11" key="2">
    <citation type="journal article" date="2021" name="PeerJ">
        <title>Extensive microbial diversity within the chicken gut microbiome revealed by metagenomics and culture.</title>
        <authorList>
            <person name="Gilroy R."/>
            <person name="Ravi A."/>
            <person name="Getino M."/>
            <person name="Pursley I."/>
            <person name="Horton D.L."/>
            <person name="Alikhan N.F."/>
            <person name="Baker D."/>
            <person name="Gharbi K."/>
            <person name="Hall N."/>
            <person name="Watson M."/>
            <person name="Adriaenssens E.M."/>
            <person name="Foster-Nyarko E."/>
            <person name="Jarju S."/>
            <person name="Secka A."/>
            <person name="Antonio M."/>
            <person name="Oren A."/>
            <person name="Chaudhuri R.R."/>
            <person name="La Ragione R."/>
            <person name="Hildebrand F."/>
            <person name="Pallen M.J."/>
        </authorList>
    </citation>
    <scope>NUCLEOTIDE SEQUENCE</scope>
    <source>
        <strain evidence="11">ChiSxjej2B14-8506</strain>
    </source>
</reference>
<evidence type="ECO:0000313" key="11">
    <source>
        <dbReference type="EMBL" id="HIU46275.1"/>
    </source>
</evidence>
<evidence type="ECO:0000256" key="7">
    <source>
        <dbReference type="ARBA" id="ARBA00023049"/>
    </source>
</evidence>
<feature type="active site" description="Proton donor/acceptor" evidence="9">
    <location>
        <position position="182"/>
    </location>
</feature>
<evidence type="ECO:0000256" key="9">
    <source>
        <dbReference type="HAMAP-Rule" id="MF_01924"/>
    </source>
</evidence>
<feature type="site" description="Transition state stabilizer" evidence="9">
    <location>
        <position position="73"/>
    </location>
</feature>
<evidence type="ECO:0000256" key="3">
    <source>
        <dbReference type="ARBA" id="ARBA00022723"/>
    </source>
</evidence>